<dbReference type="KEGG" id="shaw:CEB94_00065"/>
<evidence type="ECO:0000313" key="1">
    <source>
        <dbReference type="EMBL" id="QCD53515.1"/>
    </source>
</evidence>
<name>A0A6G5R645_9ACTN</name>
<sequence length="216" mass="23724">MGRENSSINDLPLNGKAAYYARSNVLLGIIAPGYDQRNPLLREFIKTHKLDKVLRPFGPREAMTSVVQTRQELYLSLLEHIWNPERLGLPVTLPSASGSNEPTAQIRPVVAARRRPAAGRRRTDVARMVAARILTGGTRIVLTYRSTDHWATIDEDGGIILTATGGTPYGRVDEAGAVARGTKTCQGMNEWHIEDEQGVRTSLRTLRDRAVASGAL</sequence>
<proteinExistence type="predicted"/>
<evidence type="ECO:0008006" key="3">
    <source>
        <dbReference type="Google" id="ProtNLM"/>
    </source>
</evidence>
<dbReference type="AlphaFoldDB" id="A0A6G5R645"/>
<protein>
    <recommendedName>
        <fullName evidence="3">RAMA domain-containing protein</fullName>
    </recommendedName>
</protein>
<dbReference type="EMBL" id="CP021978">
    <property type="protein sequence ID" value="QCD53515.1"/>
    <property type="molecule type" value="Genomic_DNA"/>
</dbReference>
<reference evidence="1 2" key="1">
    <citation type="submission" date="2017-06" db="EMBL/GenBank/DDBJ databases">
        <title>Complete Genome Sequence of Streptomyces hawaiiensis NRRL 15010 and insights into acyldepsipeptides biosynthesis.</title>
        <authorList>
            <person name="Mariita R.M."/>
            <person name="Sello J.K."/>
        </authorList>
    </citation>
    <scope>NUCLEOTIDE SEQUENCE [LARGE SCALE GENOMIC DNA]</scope>
    <source>
        <strain evidence="1 2">ATCC 12236</strain>
    </source>
</reference>
<keyword evidence="2" id="KW-1185">Reference proteome</keyword>
<accession>A0A6G5R645</accession>
<dbReference type="Proteomes" id="UP000495940">
    <property type="component" value="Chromosome"/>
</dbReference>
<organism evidence="1 2">
    <name type="scientific">Streptomyces hawaiiensis</name>
    <dbReference type="NCBI Taxonomy" id="67305"/>
    <lineage>
        <taxon>Bacteria</taxon>
        <taxon>Bacillati</taxon>
        <taxon>Actinomycetota</taxon>
        <taxon>Actinomycetes</taxon>
        <taxon>Kitasatosporales</taxon>
        <taxon>Streptomycetaceae</taxon>
        <taxon>Streptomyces</taxon>
    </lineage>
</organism>
<evidence type="ECO:0000313" key="2">
    <source>
        <dbReference type="Proteomes" id="UP000495940"/>
    </source>
</evidence>
<gene>
    <name evidence="1" type="ORF">CEB94_00065</name>
</gene>